<dbReference type="Gene3D" id="3.20.20.370">
    <property type="entry name" value="Glycoside hydrolase/deacetylase"/>
    <property type="match status" value="1"/>
</dbReference>
<evidence type="ECO:0000313" key="5">
    <source>
        <dbReference type="EMBL" id="NNG65870.1"/>
    </source>
</evidence>
<dbReference type="Pfam" id="PF01522">
    <property type="entry name" value="Polysacc_deac_1"/>
    <property type="match status" value="1"/>
</dbReference>
<evidence type="ECO:0000313" key="6">
    <source>
        <dbReference type="Proteomes" id="UP000529861"/>
    </source>
</evidence>
<dbReference type="InterPro" id="IPR050248">
    <property type="entry name" value="Polysacc_deacetylase_ArnD"/>
</dbReference>
<dbReference type="Proteomes" id="UP000529861">
    <property type="component" value="Unassembled WGS sequence"/>
</dbReference>
<organism evidence="5 6">
    <name type="scientific">Caldanaerobacter subterraneus</name>
    <dbReference type="NCBI Taxonomy" id="911092"/>
    <lineage>
        <taxon>Bacteria</taxon>
        <taxon>Bacillati</taxon>
        <taxon>Bacillota</taxon>
        <taxon>Clostridia</taxon>
        <taxon>Thermoanaerobacterales</taxon>
        <taxon>Thermoanaerobacteraceae</taxon>
        <taxon>Caldanaerobacter</taxon>
    </lineage>
</organism>
<protein>
    <submittedName>
        <fullName evidence="5">Polysaccharide deacetylase family sporulation protein PdaB</fullName>
    </submittedName>
</protein>
<gene>
    <name evidence="5" type="primary">pdaB</name>
    <name evidence="5" type="ORF">HKI81_01235</name>
</gene>
<dbReference type="InterPro" id="IPR002509">
    <property type="entry name" value="NODB_dom"/>
</dbReference>
<dbReference type="SUPFAM" id="SSF88713">
    <property type="entry name" value="Glycoside hydrolase/deacetylase"/>
    <property type="match status" value="1"/>
</dbReference>
<feature type="region of interest" description="Disordered" evidence="3">
    <location>
        <begin position="48"/>
        <end position="86"/>
    </location>
</feature>
<dbReference type="InterPro" id="IPR014132">
    <property type="entry name" value="PdaB-like"/>
</dbReference>
<keyword evidence="1" id="KW-0479">Metal-binding</keyword>
<dbReference type="InterPro" id="IPR011330">
    <property type="entry name" value="Glyco_hydro/deAcase_b/a-brl"/>
</dbReference>
<feature type="compositionally biased region" description="Polar residues" evidence="3">
    <location>
        <begin position="69"/>
        <end position="80"/>
    </location>
</feature>
<proteinExistence type="predicted"/>
<feature type="compositionally biased region" description="Polar residues" evidence="3">
    <location>
        <begin position="48"/>
        <end position="60"/>
    </location>
</feature>
<reference evidence="5 6" key="1">
    <citation type="submission" date="2020-04" db="EMBL/GenBank/DDBJ databases">
        <title>Draft genome sequence of Caldanaerobacter sunterraneus. strain 1523vc isolated from Griffin hot spring, Kamchatka, Russia.</title>
        <authorList>
            <person name="Toshchakov S.V."/>
            <person name="Podosokorskaya O.A."/>
            <person name="Kublanov I.V."/>
            <person name="Korzhenkov A."/>
            <person name="Patrushev M.V."/>
        </authorList>
    </citation>
    <scope>NUCLEOTIDE SEQUENCE [LARGE SCALE GENOMIC DNA]</scope>
    <source>
        <strain evidence="5 6">1523vc</strain>
    </source>
</reference>
<dbReference type="GO" id="GO:0016810">
    <property type="term" value="F:hydrolase activity, acting on carbon-nitrogen (but not peptide) bonds"/>
    <property type="evidence" value="ECO:0007669"/>
    <property type="project" value="InterPro"/>
</dbReference>
<evidence type="ECO:0000256" key="3">
    <source>
        <dbReference type="SAM" id="MobiDB-lite"/>
    </source>
</evidence>
<dbReference type="NCBIfam" id="TIGR02764">
    <property type="entry name" value="spore_ybaN_pdaB"/>
    <property type="match status" value="1"/>
</dbReference>
<dbReference type="PROSITE" id="PS51677">
    <property type="entry name" value="NODB"/>
    <property type="match status" value="1"/>
</dbReference>
<keyword evidence="2" id="KW-0378">Hydrolase</keyword>
<dbReference type="EMBL" id="JABEQB010000002">
    <property type="protein sequence ID" value="NNG65870.1"/>
    <property type="molecule type" value="Genomic_DNA"/>
</dbReference>
<accession>A0A7Y2L5A7</accession>
<evidence type="ECO:0000259" key="4">
    <source>
        <dbReference type="PROSITE" id="PS51677"/>
    </source>
</evidence>
<dbReference type="PANTHER" id="PTHR10587">
    <property type="entry name" value="GLYCOSYL TRANSFERASE-RELATED"/>
    <property type="match status" value="1"/>
</dbReference>
<evidence type="ECO:0000256" key="1">
    <source>
        <dbReference type="ARBA" id="ARBA00022723"/>
    </source>
</evidence>
<name>A0A7Y2L5A7_9THEO</name>
<dbReference type="CDD" id="cd10917">
    <property type="entry name" value="CE4_NodB_like_6s_7s"/>
    <property type="match status" value="1"/>
</dbReference>
<sequence length="324" mass="36735">MRFKSFAIILLVSILVGSVAFAYKYITEDKYLQTNFYSANQKENVNLNTLDSKSNNSKTITSEERPLSETEQNYVSSTPEPSTPEKVLEKHNKDLDNDPNISQFILNFVNRPERDKLFGSPVAFSKKVLGSNPSSGKEVALTFDDGPFPIYTEKYVDILKSMDVKATFFVIGKHAEKHPELLKYIVENGNEIGLHSYSHFNMKKLKPEKMVEELYKTQQIIVEATGIKPTLFRPPFGAYNSISIEISNALGLKVVLWNVDPDDWRNPSVESVVNRVLSHTRDGSIILMHEGKPNTLAALPQIIKKLKEEGYKFVTVSELLEKRD</sequence>
<dbReference type="GO" id="GO:0016020">
    <property type="term" value="C:membrane"/>
    <property type="evidence" value="ECO:0007669"/>
    <property type="project" value="TreeGrafter"/>
</dbReference>
<feature type="domain" description="NodB homology" evidence="4">
    <location>
        <begin position="137"/>
        <end position="314"/>
    </location>
</feature>
<dbReference type="GO" id="GO:0005975">
    <property type="term" value="P:carbohydrate metabolic process"/>
    <property type="evidence" value="ECO:0007669"/>
    <property type="project" value="InterPro"/>
</dbReference>
<dbReference type="RefSeq" id="WP_170269986.1">
    <property type="nucleotide sequence ID" value="NZ_JABEQB010000002.1"/>
</dbReference>
<comment type="caution">
    <text evidence="5">The sequence shown here is derived from an EMBL/GenBank/DDBJ whole genome shotgun (WGS) entry which is preliminary data.</text>
</comment>
<dbReference type="PANTHER" id="PTHR10587:SF133">
    <property type="entry name" value="CHITIN DEACETYLASE 1-RELATED"/>
    <property type="match status" value="1"/>
</dbReference>
<dbReference type="AlphaFoldDB" id="A0A7Y2L5A7"/>
<dbReference type="GO" id="GO:0046872">
    <property type="term" value="F:metal ion binding"/>
    <property type="evidence" value="ECO:0007669"/>
    <property type="project" value="UniProtKB-KW"/>
</dbReference>
<evidence type="ECO:0000256" key="2">
    <source>
        <dbReference type="ARBA" id="ARBA00022801"/>
    </source>
</evidence>